<evidence type="ECO:0000313" key="1">
    <source>
        <dbReference type="EMBL" id="KAG0467581.1"/>
    </source>
</evidence>
<dbReference type="EMBL" id="JADCNL010000009">
    <property type="protein sequence ID" value="KAG0467581.1"/>
    <property type="molecule type" value="Genomic_DNA"/>
</dbReference>
<reference evidence="1 2" key="1">
    <citation type="journal article" date="2020" name="Nat. Food">
        <title>A phased Vanilla planifolia genome enables genetic improvement of flavour and production.</title>
        <authorList>
            <person name="Hasing T."/>
            <person name="Tang H."/>
            <person name="Brym M."/>
            <person name="Khazi F."/>
            <person name="Huang T."/>
            <person name="Chambers A.H."/>
        </authorList>
    </citation>
    <scope>NUCLEOTIDE SEQUENCE [LARGE SCALE GENOMIC DNA]</scope>
    <source>
        <tissue evidence="1">Leaf</tissue>
    </source>
</reference>
<dbReference type="AlphaFoldDB" id="A0A835QB88"/>
<protein>
    <recommendedName>
        <fullName evidence="3">Reverse transcriptase zinc-binding domain-containing protein</fullName>
    </recommendedName>
</protein>
<sequence>MVAHSSTWKPRGPKYMGNCMLGPRKWDRDSIACWANPLLEDRVMHLSCGYNCGNDEFLQVHTESPKVSSIKFYRALIALRGVDNARFNPPLGDLAWIWKLKVLPRVHTFLWRVARNLVPLTRIGSKKAFICL</sequence>
<evidence type="ECO:0000313" key="2">
    <source>
        <dbReference type="Proteomes" id="UP000636800"/>
    </source>
</evidence>
<dbReference type="Proteomes" id="UP000636800">
    <property type="component" value="Unassembled WGS sequence"/>
</dbReference>
<gene>
    <name evidence="1" type="ORF">HPP92_019161</name>
</gene>
<comment type="caution">
    <text evidence="1">The sequence shown here is derived from an EMBL/GenBank/DDBJ whole genome shotgun (WGS) entry which is preliminary data.</text>
</comment>
<dbReference type="OrthoDB" id="805699at2759"/>
<evidence type="ECO:0008006" key="3">
    <source>
        <dbReference type="Google" id="ProtNLM"/>
    </source>
</evidence>
<keyword evidence="2" id="KW-1185">Reference proteome</keyword>
<proteinExistence type="predicted"/>
<organism evidence="1 2">
    <name type="scientific">Vanilla planifolia</name>
    <name type="common">Vanilla</name>
    <dbReference type="NCBI Taxonomy" id="51239"/>
    <lineage>
        <taxon>Eukaryota</taxon>
        <taxon>Viridiplantae</taxon>
        <taxon>Streptophyta</taxon>
        <taxon>Embryophyta</taxon>
        <taxon>Tracheophyta</taxon>
        <taxon>Spermatophyta</taxon>
        <taxon>Magnoliopsida</taxon>
        <taxon>Liliopsida</taxon>
        <taxon>Asparagales</taxon>
        <taxon>Orchidaceae</taxon>
        <taxon>Vanilloideae</taxon>
        <taxon>Vanilleae</taxon>
        <taxon>Vanilla</taxon>
    </lineage>
</organism>
<name>A0A835QB88_VANPL</name>
<accession>A0A835QB88</accession>